<evidence type="ECO:0000313" key="1">
    <source>
        <dbReference type="EMBL" id="CAB4012026.1"/>
    </source>
</evidence>
<protein>
    <submittedName>
        <fullName evidence="1">Uncharacterized protein</fullName>
    </submittedName>
</protein>
<dbReference type="Proteomes" id="UP001152795">
    <property type="component" value="Unassembled WGS sequence"/>
</dbReference>
<organism evidence="1 2">
    <name type="scientific">Paramuricea clavata</name>
    <name type="common">Red gorgonian</name>
    <name type="synonym">Violescent sea-whip</name>
    <dbReference type="NCBI Taxonomy" id="317549"/>
    <lineage>
        <taxon>Eukaryota</taxon>
        <taxon>Metazoa</taxon>
        <taxon>Cnidaria</taxon>
        <taxon>Anthozoa</taxon>
        <taxon>Octocorallia</taxon>
        <taxon>Malacalcyonacea</taxon>
        <taxon>Plexauridae</taxon>
        <taxon>Paramuricea</taxon>
    </lineage>
</organism>
<dbReference type="OrthoDB" id="10419599at2759"/>
<keyword evidence="2" id="KW-1185">Reference proteome</keyword>
<comment type="caution">
    <text evidence="1">The sequence shown here is derived from an EMBL/GenBank/DDBJ whole genome shotgun (WGS) entry which is preliminary data.</text>
</comment>
<accession>A0A7D9EP44</accession>
<reference evidence="1" key="1">
    <citation type="submission" date="2020-04" db="EMBL/GenBank/DDBJ databases">
        <authorList>
            <person name="Alioto T."/>
            <person name="Alioto T."/>
            <person name="Gomez Garrido J."/>
        </authorList>
    </citation>
    <scope>NUCLEOTIDE SEQUENCE</scope>
    <source>
        <strain evidence="1">A484AB</strain>
    </source>
</reference>
<proteinExistence type="predicted"/>
<dbReference type="EMBL" id="CACRXK020007349">
    <property type="protein sequence ID" value="CAB4012026.1"/>
    <property type="molecule type" value="Genomic_DNA"/>
</dbReference>
<name>A0A7D9EP44_PARCT</name>
<dbReference type="AlphaFoldDB" id="A0A7D9EP44"/>
<gene>
    <name evidence="1" type="ORF">PACLA_8A073338</name>
</gene>
<sequence>MSIVEVNVANHEVEGQALNQVQENEENNCQNDIVTKLRSLVYSDFIDIILKVLFVLLSIPWLISVIFFSIFDTKCIVFEQASVINCSQNFFISNPRRWVSAWLFMSIISSLLLILIIRMNHKKLNYQRKKAKKIYKKGSFFSLIFLLVVSSVYYIVRIFGMRSETTSLFISILVFLWPPVTVLLVCCLNYLPRVRWQKIDLPHYSLVWCKRCLNNNSNFIIYWLALSIYLVEITCKLTAIMLDVAHDVAPLIQNRFPDESGKYWGGMVIVIGFRMAFHARLLSFFWQKLFHGEKDLFSEPSAKLVDEPLSQDEVEAQPGENVRLEEIIFS</sequence>
<evidence type="ECO:0000313" key="2">
    <source>
        <dbReference type="Proteomes" id="UP001152795"/>
    </source>
</evidence>